<dbReference type="InterPro" id="IPR050721">
    <property type="entry name" value="Trk_Ktr_HKT_K-transport"/>
</dbReference>
<dbReference type="GO" id="GO:0005886">
    <property type="term" value="C:plasma membrane"/>
    <property type="evidence" value="ECO:0007669"/>
    <property type="project" value="UniProtKB-SubCell"/>
</dbReference>
<keyword evidence="2" id="KW-0812">Transmembrane</keyword>
<feature type="domain" description="RCK N-terminal" evidence="3">
    <location>
        <begin position="111"/>
        <end position="232"/>
    </location>
</feature>
<comment type="subcellular location">
    <subcellularLocation>
        <location evidence="1">Cell membrane</location>
        <topology evidence="1">Multi-pass membrane protein</topology>
    </subcellularLocation>
</comment>
<keyword evidence="2" id="KW-0472">Membrane</keyword>
<dbReference type="PANTHER" id="PTHR43833">
    <property type="entry name" value="POTASSIUM CHANNEL PROTEIN 2-RELATED-RELATED"/>
    <property type="match status" value="1"/>
</dbReference>
<dbReference type="SUPFAM" id="SSF81324">
    <property type="entry name" value="Voltage-gated potassium channels"/>
    <property type="match status" value="1"/>
</dbReference>
<evidence type="ECO:0000256" key="2">
    <source>
        <dbReference type="SAM" id="Phobius"/>
    </source>
</evidence>
<dbReference type="SUPFAM" id="SSF51735">
    <property type="entry name" value="NAD(P)-binding Rossmann-fold domains"/>
    <property type="match status" value="1"/>
</dbReference>
<keyword evidence="5" id="KW-0813">Transport</keyword>
<dbReference type="AlphaFoldDB" id="A0A7C5DUL2"/>
<proteinExistence type="predicted"/>
<dbReference type="InterPro" id="IPR013099">
    <property type="entry name" value="K_chnl_dom"/>
</dbReference>
<gene>
    <name evidence="5" type="ORF">ENL26_00490</name>
</gene>
<feature type="transmembrane region" description="Helical" evidence="2">
    <location>
        <begin position="12"/>
        <end position="32"/>
    </location>
</feature>
<dbReference type="GO" id="GO:0008324">
    <property type="term" value="F:monoatomic cation transmembrane transporter activity"/>
    <property type="evidence" value="ECO:0007669"/>
    <property type="project" value="InterPro"/>
</dbReference>
<dbReference type="Pfam" id="PF07885">
    <property type="entry name" value="Ion_trans_2"/>
    <property type="match status" value="1"/>
</dbReference>
<dbReference type="Gene3D" id="1.10.287.70">
    <property type="match status" value="1"/>
</dbReference>
<feature type="transmembrane region" description="Helical" evidence="2">
    <location>
        <begin position="65"/>
        <end position="90"/>
    </location>
</feature>
<dbReference type="InterPro" id="IPR036721">
    <property type="entry name" value="RCK_C_sf"/>
</dbReference>
<dbReference type="PROSITE" id="PS51202">
    <property type="entry name" value="RCK_C"/>
    <property type="match status" value="1"/>
</dbReference>
<sequence>MINRTEDLKSIIFAIFYIAIVFFTGMYGYALIEGWSLTDSFFMTVITISTVGYGTPRDLSPAGKVFTSLLIFSSITLGVYAISKITGFIVEGKLSQTLKRRKMLKELVKMRNHYIVVGAGTIGLSIARMLSERGLKVILVDNDPERVEYIEELSNDFTCFKGDAVNEEVLKQIGVDHAKGLITTLPVDADNVFVVLTARQLNPSLEIIAKANEVESIKKLEYAGASKVLPILEIGARRMVNLILNPSIEGFLDTLVESGDIQLYFEQVSVPEEFPPEGIELGKLRIPQETGLIVIAVHDNDSGRSIFNPGASTLIKSGQSLMVLGKKEQIEKLRHLLQ</sequence>
<evidence type="ECO:0000259" key="3">
    <source>
        <dbReference type="PROSITE" id="PS51201"/>
    </source>
</evidence>
<dbReference type="Pfam" id="PF02080">
    <property type="entry name" value="TrkA_C"/>
    <property type="match status" value="1"/>
</dbReference>
<organism evidence="5">
    <name type="scientific">Kosmotoga arenicorallina</name>
    <dbReference type="NCBI Taxonomy" id="688066"/>
    <lineage>
        <taxon>Bacteria</taxon>
        <taxon>Thermotogati</taxon>
        <taxon>Thermotogota</taxon>
        <taxon>Thermotogae</taxon>
        <taxon>Kosmotogales</taxon>
        <taxon>Kosmotogaceae</taxon>
        <taxon>Kosmotoga</taxon>
    </lineage>
</organism>
<dbReference type="InterPro" id="IPR006037">
    <property type="entry name" value="RCK_C"/>
</dbReference>
<dbReference type="EMBL" id="DRTH01000022">
    <property type="protein sequence ID" value="HHF08237.1"/>
    <property type="molecule type" value="Genomic_DNA"/>
</dbReference>
<comment type="caution">
    <text evidence="5">The sequence shown here is derived from an EMBL/GenBank/DDBJ whole genome shotgun (WGS) entry which is preliminary data.</text>
</comment>
<dbReference type="Proteomes" id="UP000886129">
    <property type="component" value="Unassembled WGS sequence"/>
</dbReference>
<reference evidence="5" key="1">
    <citation type="journal article" date="2020" name="mSystems">
        <title>Genome- and Community-Level Interaction Insights into Carbon Utilization and Element Cycling Functions of Hydrothermarchaeota in Hydrothermal Sediment.</title>
        <authorList>
            <person name="Zhou Z."/>
            <person name="Liu Y."/>
            <person name="Xu W."/>
            <person name="Pan J."/>
            <person name="Luo Z.H."/>
            <person name="Li M."/>
        </authorList>
    </citation>
    <scope>NUCLEOTIDE SEQUENCE [LARGE SCALE GENOMIC DNA]</scope>
    <source>
        <strain evidence="5">HyVt-80</strain>
    </source>
</reference>
<dbReference type="SUPFAM" id="SSF116726">
    <property type="entry name" value="TrkA C-terminal domain-like"/>
    <property type="match status" value="1"/>
</dbReference>
<dbReference type="Pfam" id="PF02254">
    <property type="entry name" value="TrkA_N"/>
    <property type="match status" value="1"/>
</dbReference>
<dbReference type="Gene3D" id="3.30.70.1450">
    <property type="entry name" value="Regulator of K+ conductance, C-terminal domain"/>
    <property type="match status" value="1"/>
</dbReference>
<evidence type="ECO:0000256" key="1">
    <source>
        <dbReference type="ARBA" id="ARBA00004651"/>
    </source>
</evidence>
<keyword evidence="5" id="KW-0407">Ion channel</keyword>
<evidence type="ECO:0000259" key="4">
    <source>
        <dbReference type="PROSITE" id="PS51202"/>
    </source>
</evidence>
<keyword evidence="2" id="KW-1133">Transmembrane helix</keyword>
<feature type="transmembrane region" description="Helical" evidence="2">
    <location>
        <begin position="111"/>
        <end position="130"/>
    </location>
</feature>
<keyword evidence="5" id="KW-0406">Ion transport</keyword>
<dbReference type="InterPro" id="IPR036291">
    <property type="entry name" value="NAD(P)-bd_dom_sf"/>
</dbReference>
<dbReference type="Gene3D" id="3.40.50.720">
    <property type="entry name" value="NAD(P)-binding Rossmann-like Domain"/>
    <property type="match status" value="1"/>
</dbReference>
<dbReference type="InterPro" id="IPR003148">
    <property type="entry name" value="RCK_N"/>
</dbReference>
<dbReference type="PROSITE" id="PS51201">
    <property type="entry name" value="RCK_N"/>
    <property type="match status" value="1"/>
</dbReference>
<protein>
    <submittedName>
        <fullName evidence="5">Potassium channel protein</fullName>
    </submittedName>
</protein>
<dbReference type="PANTHER" id="PTHR43833:SF9">
    <property type="entry name" value="POTASSIUM CHANNEL PROTEIN YUGO-RELATED"/>
    <property type="match status" value="1"/>
</dbReference>
<feature type="non-terminal residue" evidence="5">
    <location>
        <position position="338"/>
    </location>
</feature>
<accession>A0A7C5DUL2</accession>
<name>A0A7C5DUL2_9BACT</name>
<feature type="domain" description="RCK C-terminal" evidence="4">
    <location>
        <begin position="253"/>
        <end position="338"/>
    </location>
</feature>
<evidence type="ECO:0000313" key="5">
    <source>
        <dbReference type="EMBL" id="HHF08237.1"/>
    </source>
</evidence>
<dbReference type="GO" id="GO:0006813">
    <property type="term" value="P:potassium ion transport"/>
    <property type="evidence" value="ECO:0007669"/>
    <property type="project" value="InterPro"/>
</dbReference>